<dbReference type="EMBL" id="JAKROA010000002">
    <property type="protein sequence ID" value="KAL5110523.1"/>
    <property type="molecule type" value="Genomic_DNA"/>
</dbReference>
<proteinExistence type="predicted"/>
<protein>
    <recommendedName>
        <fullName evidence="4">Tudor domain-containing protein</fullName>
    </recommendedName>
</protein>
<name>A0ABR4QL16_9CEST</name>
<gene>
    <name evidence="2" type="ORF">TcWFU_006338</name>
</gene>
<evidence type="ECO:0000313" key="3">
    <source>
        <dbReference type="Proteomes" id="UP001651158"/>
    </source>
</evidence>
<feature type="region of interest" description="Disordered" evidence="1">
    <location>
        <begin position="146"/>
        <end position="174"/>
    </location>
</feature>
<organism evidence="2 3">
    <name type="scientific">Taenia crassiceps</name>
    <dbReference type="NCBI Taxonomy" id="6207"/>
    <lineage>
        <taxon>Eukaryota</taxon>
        <taxon>Metazoa</taxon>
        <taxon>Spiralia</taxon>
        <taxon>Lophotrochozoa</taxon>
        <taxon>Platyhelminthes</taxon>
        <taxon>Cestoda</taxon>
        <taxon>Eucestoda</taxon>
        <taxon>Cyclophyllidea</taxon>
        <taxon>Taeniidae</taxon>
        <taxon>Taenia</taxon>
    </lineage>
</organism>
<accession>A0ABR4QL16</accession>
<evidence type="ECO:0000256" key="1">
    <source>
        <dbReference type="SAM" id="MobiDB-lite"/>
    </source>
</evidence>
<evidence type="ECO:0008006" key="4">
    <source>
        <dbReference type="Google" id="ProtNLM"/>
    </source>
</evidence>
<dbReference type="SUPFAM" id="SSF63748">
    <property type="entry name" value="Tudor/PWWP/MBT"/>
    <property type="match status" value="1"/>
</dbReference>
<keyword evidence="3" id="KW-1185">Reference proteome</keyword>
<dbReference type="Gene3D" id="2.30.30.140">
    <property type="match status" value="1"/>
</dbReference>
<feature type="compositionally biased region" description="Basic residues" evidence="1">
    <location>
        <begin position="151"/>
        <end position="162"/>
    </location>
</feature>
<reference evidence="2 3" key="1">
    <citation type="journal article" date="2022" name="Front. Cell. Infect. Microbiol.">
        <title>The Genomes of Two Strains of Taenia crassiceps the Animal Model for the Study of Human Cysticercosis.</title>
        <authorList>
            <person name="Bobes R.J."/>
            <person name="Estrada K."/>
            <person name="Rios-Valencia D.G."/>
            <person name="Calderon-Gallegos A."/>
            <person name="de la Torre P."/>
            <person name="Carrero J.C."/>
            <person name="Sanchez-Flores A."/>
            <person name="Laclette J.P."/>
        </authorList>
    </citation>
    <scope>NUCLEOTIDE SEQUENCE [LARGE SCALE GENOMIC DNA]</scope>
    <source>
        <strain evidence="2">WFUcys</strain>
    </source>
</reference>
<dbReference type="Proteomes" id="UP001651158">
    <property type="component" value="Unassembled WGS sequence"/>
</dbReference>
<sequence length="224" mass="25837">MDDRRPSAGRTYKEDEYLCERMNELGTCDEGQEPIGLSEEEVEPSLHEWGVGDLCVCRWCVDNKWYFAEILYITEENDCCDIRLLHCDNNQYFVRLDRIHRIDASSWKWVEDEDNISAAQELLLVRDIELPSKVLQTILSEPDTQSEGGLMKRKGRGKRSKWRTGGGPTGSQKFPALSPFWRTMLREFYKSDEDAIEKMLSSLFLSGFQRGYAKAVKNAENGCT</sequence>
<comment type="caution">
    <text evidence="2">The sequence shown here is derived from an EMBL/GenBank/DDBJ whole genome shotgun (WGS) entry which is preliminary data.</text>
</comment>
<evidence type="ECO:0000313" key="2">
    <source>
        <dbReference type="EMBL" id="KAL5110523.1"/>
    </source>
</evidence>